<dbReference type="Gene3D" id="3.90.1150.10">
    <property type="entry name" value="Aspartate Aminotransferase, domain 1"/>
    <property type="match status" value="1"/>
</dbReference>
<organism evidence="5 6">
    <name type="scientific">Mycoplasma marinum</name>
    <dbReference type="NCBI Taxonomy" id="1937190"/>
    <lineage>
        <taxon>Bacteria</taxon>
        <taxon>Bacillati</taxon>
        <taxon>Mycoplasmatota</taxon>
        <taxon>Mollicutes</taxon>
        <taxon>Mycoplasmataceae</taxon>
        <taxon>Mycoplasma</taxon>
    </lineage>
</organism>
<dbReference type="Proteomes" id="UP000294192">
    <property type="component" value="Unassembled WGS sequence"/>
</dbReference>
<accession>A0A4R0XSS1</accession>
<dbReference type="SUPFAM" id="SSF53383">
    <property type="entry name" value="PLP-dependent transferases"/>
    <property type="match status" value="1"/>
</dbReference>
<dbReference type="PANTHER" id="PTHR43643">
    <property type="entry name" value="HISTIDINOL-PHOSPHATE AMINOTRANSFERASE 2"/>
    <property type="match status" value="1"/>
</dbReference>
<dbReference type="InterPro" id="IPR050106">
    <property type="entry name" value="HistidinolP_aminotransfase"/>
</dbReference>
<gene>
    <name evidence="5" type="ORF">C4B24_01900</name>
</gene>
<proteinExistence type="predicted"/>
<dbReference type="OrthoDB" id="9802872at2"/>
<reference evidence="5 6" key="1">
    <citation type="submission" date="2018-02" db="EMBL/GenBank/DDBJ databases">
        <title>Mycoplasma marinum and Mycoplasma todarodis sp. nov., moderately halophilic and psychrotolerant mycoplasmas isolated from cephalopods.</title>
        <authorList>
            <person name="Viver T."/>
        </authorList>
    </citation>
    <scope>NUCLEOTIDE SEQUENCE [LARGE SCALE GENOMIC DNA]</scope>
    <source>
        <strain evidence="5 6">PE</strain>
    </source>
</reference>
<dbReference type="InterPro" id="IPR015424">
    <property type="entry name" value="PyrdxlP-dep_Trfase"/>
</dbReference>
<comment type="caution">
    <text evidence="5">The sequence shown here is derived from an EMBL/GenBank/DDBJ whole genome shotgun (WGS) entry which is preliminary data.</text>
</comment>
<dbReference type="Gene3D" id="3.40.640.10">
    <property type="entry name" value="Type I PLP-dependent aspartate aminotransferase-like (Major domain)"/>
    <property type="match status" value="1"/>
</dbReference>
<evidence type="ECO:0000313" key="6">
    <source>
        <dbReference type="Proteomes" id="UP000294192"/>
    </source>
</evidence>
<evidence type="ECO:0000313" key="5">
    <source>
        <dbReference type="EMBL" id="TCG11490.1"/>
    </source>
</evidence>
<keyword evidence="1" id="KW-0032">Aminotransferase</keyword>
<dbReference type="InterPro" id="IPR004839">
    <property type="entry name" value="Aminotransferase_I/II_large"/>
</dbReference>
<keyword evidence="2" id="KW-0808">Transferase</keyword>
<dbReference type="CDD" id="cd00609">
    <property type="entry name" value="AAT_like"/>
    <property type="match status" value="1"/>
</dbReference>
<dbReference type="GO" id="GO:0030170">
    <property type="term" value="F:pyridoxal phosphate binding"/>
    <property type="evidence" value="ECO:0007669"/>
    <property type="project" value="InterPro"/>
</dbReference>
<dbReference type="Pfam" id="PF00155">
    <property type="entry name" value="Aminotran_1_2"/>
    <property type="match status" value="1"/>
</dbReference>
<keyword evidence="6" id="KW-1185">Reference proteome</keyword>
<dbReference type="InterPro" id="IPR015421">
    <property type="entry name" value="PyrdxlP-dep_Trfase_major"/>
</dbReference>
<protein>
    <recommendedName>
        <fullName evidence="4">Aminotransferase class I/classII large domain-containing protein</fullName>
    </recommendedName>
</protein>
<evidence type="ECO:0000256" key="3">
    <source>
        <dbReference type="ARBA" id="ARBA00022898"/>
    </source>
</evidence>
<sequence>MIKIKPRFKELKEQNLPNSKDMAKKYKHKEIIKLNYNESKFGFTPNLNGAIEIKSPNIYPEFRDHPLIDKLSENFDLSKEHFYVSNGSDAILEAIPTLFASARKEHNVLVPELTFGRIQTTCLVNDVETKKIKLVDGKISLKETLKAIDENTRIIYIVNPNMPTGTYNNENEMIEFLEKVPNNILVVVDGAYSEFVEGIDKSIEIDKKLIERFDNVLITHTFSKMYGLASFRIGYAIARPYIIEIFDKALQALPINKYSLQAATIALNDKQFYMNVIEQVWAEKEFLYSEYDRLGLKYLKTTGNFIFIDTKDKEFTNKEIREFILTDSGVMIRCVRDFGLRITIGTHKENLMLINSMEKFLNEK</sequence>
<keyword evidence="3" id="KW-0663">Pyridoxal phosphate</keyword>
<dbReference type="RefSeq" id="WP_131598797.1">
    <property type="nucleotide sequence ID" value="NZ_CBDBYK010000004.1"/>
</dbReference>
<evidence type="ECO:0000259" key="4">
    <source>
        <dbReference type="Pfam" id="PF00155"/>
    </source>
</evidence>
<dbReference type="InterPro" id="IPR015422">
    <property type="entry name" value="PyrdxlP-dep_Trfase_small"/>
</dbReference>
<name>A0A4R0XSS1_9MOLU</name>
<dbReference type="AlphaFoldDB" id="A0A4R0XSS1"/>
<evidence type="ECO:0000256" key="2">
    <source>
        <dbReference type="ARBA" id="ARBA00022679"/>
    </source>
</evidence>
<dbReference type="EMBL" id="PSZO01000006">
    <property type="protein sequence ID" value="TCG11490.1"/>
    <property type="molecule type" value="Genomic_DNA"/>
</dbReference>
<dbReference type="PANTHER" id="PTHR43643:SF3">
    <property type="entry name" value="HISTIDINOL-PHOSPHATE AMINOTRANSFERASE"/>
    <property type="match status" value="1"/>
</dbReference>
<evidence type="ECO:0000256" key="1">
    <source>
        <dbReference type="ARBA" id="ARBA00022576"/>
    </source>
</evidence>
<feature type="domain" description="Aminotransferase class I/classII large" evidence="4">
    <location>
        <begin position="55"/>
        <end position="354"/>
    </location>
</feature>
<dbReference type="GO" id="GO:0008483">
    <property type="term" value="F:transaminase activity"/>
    <property type="evidence" value="ECO:0007669"/>
    <property type="project" value="UniProtKB-KW"/>
</dbReference>